<evidence type="ECO:0000313" key="2">
    <source>
        <dbReference type="Proteomes" id="UP000789706"/>
    </source>
</evidence>
<accession>A0A9N9CTB0</accession>
<keyword evidence="2" id="KW-1185">Reference proteome</keyword>
<dbReference type="EMBL" id="CAJVPK010002476">
    <property type="protein sequence ID" value="CAG8613556.1"/>
    <property type="molecule type" value="Genomic_DNA"/>
</dbReference>
<organism evidence="1 2">
    <name type="scientific">Diversispora eburnea</name>
    <dbReference type="NCBI Taxonomy" id="1213867"/>
    <lineage>
        <taxon>Eukaryota</taxon>
        <taxon>Fungi</taxon>
        <taxon>Fungi incertae sedis</taxon>
        <taxon>Mucoromycota</taxon>
        <taxon>Glomeromycotina</taxon>
        <taxon>Glomeromycetes</taxon>
        <taxon>Diversisporales</taxon>
        <taxon>Diversisporaceae</taxon>
        <taxon>Diversispora</taxon>
    </lineage>
</organism>
<name>A0A9N9CTB0_9GLOM</name>
<dbReference type="OrthoDB" id="511599at2759"/>
<proteinExistence type="predicted"/>
<evidence type="ECO:0000313" key="1">
    <source>
        <dbReference type="EMBL" id="CAG8613556.1"/>
    </source>
</evidence>
<protein>
    <submittedName>
        <fullName evidence="1">7178_t:CDS:1</fullName>
    </submittedName>
</protein>
<reference evidence="1" key="1">
    <citation type="submission" date="2021-06" db="EMBL/GenBank/DDBJ databases">
        <authorList>
            <person name="Kallberg Y."/>
            <person name="Tangrot J."/>
            <person name="Rosling A."/>
        </authorList>
    </citation>
    <scope>NUCLEOTIDE SEQUENCE</scope>
    <source>
        <strain evidence="1">AZ414A</strain>
    </source>
</reference>
<gene>
    <name evidence="1" type="ORF">DEBURN_LOCUS10079</name>
</gene>
<sequence>MSPNWVQARSGSQIHGRLVPKNLEILDIFQDDVKDNADDQRFISVFISNEGTHSAWSCADLPVIEIAGEPLEVYDKLEKFRMNPGQPNHGTAKIIIGALLNSNNMLREMTKMEPNKLLKDSMFAYHSESKTVTFQSHSVECYIRENAKIFIIKKI</sequence>
<comment type="caution">
    <text evidence="1">The sequence shown here is derived from an EMBL/GenBank/DDBJ whole genome shotgun (WGS) entry which is preliminary data.</text>
</comment>
<dbReference type="Proteomes" id="UP000789706">
    <property type="component" value="Unassembled WGS sequence"/>
</dbReference>
<dbReference type="AlphaFoldDB" id="A0A9N9CTB0"/>